<organism evidence="2 3">
    <name type="scientific">Peribacillus faecalis</name>
    <dbReference type="NCBI Taxonomy" id="2772559"/>
    <lineage>
        <taxon>Bacteria</taxon>
        <taxon>Bacillati</taxon>
        <taxon>Bacillota</taxon>
        <taxon>Bacilli</taxon>
        <taxon>Bacillales</taxon>
        <taxon>Bacillaceae</taxon>
        <taxon>Peribacillus</taxon>
    </lineage>
</organism>
<comment type="caution">
    <text evidence="2">The sequence shown here is derived from an EMBL/GenBank/DDBJ whole genome shotgun (WGS) entry which is preliminary data.</text>
</comment>
<gene>
    <name evidence="2" type="ORF">IEO70_00385</name>
</gene>
<keyword evidence="1" id="KW-0472">Membrane</keyword>
<dbReference type="Pfam" id="PF11877">
    <property type="entry name" value="DUF3397"/>
    <property type="match status" value="1"/>
</dbReference>
<evidence type="ECO:0000256" key="1">
    <source>
        <dbReference type="SAM" id="Phobius"/>
    </source>
</evidence>
<keyword evidence="1" id="KW-1133">Transmembrane helix</keyword>
<feature type="transmembrane region" description="Helical" evidence="1">
    <location>
        <begin position="105"/>
        <end position="125"/>
    </location>
</feature>
<evidence type="ECO:0000313" key="2">
    <source>
        <dbReference type="EMBL" id="MBD3106833.1"/>
    </source>
</evidence>
<dbReference type="AlphaFoldDB" id="A0A927CS15"/>
<accession>A0A927CS15</accession>
<protein>
    <submittedName>
        <fullName evidence="2">DUF3397 domain-containing protein</fullName>
    </submittedName>
</protein>
<evidence type="ECO:0000313" key="3">
    <source>
        <dbReference type="Proteomes" id="UP000602076"/>
    </source>
</evidence>
<feature type="transmembrane region" description="Helical" evidence="1">
    <location>
        <begin position="38"/>
        <end position="57"/>
    </location>
</feature>
<feature type="transmembrane region" description="Helical" evidence="1">
    <location>
        <begin position="6"/>
        <end position="26"/>
    </location>
</feature>
<dbReference type="Proteomes" id="UP000602076">
    <property type="component" value="Unassembled WGS sequence"/>
</dbReference>
<keyword evidence="1" id="KW-0812">Transmembrane</keyword>
<dbReference type="InterPro" id="IPR024515">
    <property type="entry name" value="DUF3397"/>
</dbReference>
<dbReference type="RefSeq" id="WP_190996379.1">
    <property type="nucleotide sequence ID" value="NZ_JACXSI010000001.1"/>
</dbReference>
<keyword evidence="3" id="KW-1185">Reference proteome</keyword>
<reference evidence="2" key="1">
    <citation type="submission" date="2020-09" db="EMBL/GenBank/DDBJ databases">
        <title>Bacillus faecalis sp. nov., a moderately halophilic bacterium isolated from cow faeces.</title>
        <authorList>
            <person name="Jiang L."/>
            <person name="Lee J."/>
        </authorList>
    </citation>
    <scope>NUCLEOTIDE SEQUENCE</scope>
    <source>
        <strain evidence="2">AGMB 02131</strain>
    </source>
</reference>
<dbReference type="EMBL" id="JACXSI010000001">
    <property type="protein sequence ID" value="MBD3106833.1"/>
    <property type="molecule type" value="Genomic_DNA"/>
</dbReference>
<name>A0A927CS15_9BACI</name>
<proteinExistence type="predicted"/>
<sequence length="130" mass="14768">MELVLSALIATLVTLPIFGYLIIFIVTKQWTKSHRRAVQYGINGSVLLFVLSVHYMIQAIFGISLLWLVISVAILLSIAVVIVHLRYSGEIHYPKLLRGMVRLNAFVFVLFYFLLVVVGITKNLFKLFLS</sequence>
<feature type="transmembrane region" description="Helical" evidence="1">
    <location>
        <begin position="63"/>
        <end position="85"/>
    </location>
</feature>